<keyword evidence="6" id="KW-1185">Reference proteome</keyword>
<dbReference type="PANTHER" id="PTHR44229:SF4">
    <property type="entry name" value="15-HYDROXYPROSTAGLANDIN DEHYDROGENASE [NAD(+)]"/>
    <property type="match status" value="1"/>
</dbReference>
<reference evidence="5 6" key="1">
    <citation type="submission" date="2024-02" db="EMBL/GenBank/DDBJ databases">
        <title>De novo assembly and annotation of 12 fungi associated with fruit tree decline syndrome in Ontario, Canada.</title>
        <authorList>
            <person name="Sulman M."/>
            <person name="Ellouze W."/>
            <person name="Ilyukhin E."/>
        </authorList>
    </citation>
    <scope>NUCLEOTIDE SEQUENCE [LARGE SCALE GENOMIC DNA]</scope>
    <source>
        <strain evidence="5 6">M1-105</strain>
    </source>
</reference>
<dbReference type="Pfam" id="PF13561">
    <property type="entry name" value="adh_short_C2"/>
    <property type="match status" value="1"/>
</dbReference>
<dbReference type="Proteomes" id="UP001521116">
    <property type="component" value="Unassembled WGS sequence"/>
</dbReference>
<evidence type="ECO:0000259" key="4">
    <source>
        <dbReference type="Pfam" id="PF00856"/>
    </source>
</evidence>
<accession>A0ABR3T026</accession>
<protein>
    <recommendedName>
        <fullName evidence="4">SET domain-containing protein</fullName>
    </recommendedName>
</protein>
<dbReference type="Gene3D" id="1.10.220.160">
    <property type="match status" value="1"/>
</dbReference>
<dbReference type="Pfam" id="PF00856">
    <property type="entry name" value="SET"/>
    <property type="match status" value="1"/>
</dbReference>
<dbReference type="InterPro" id="IPR046341">
    <property type="entry name" value="SET_dom_sf"/>
</dbReference>
<keyword evidence="3" id="KW-0560">Oxidoreductase</keyword>
<comment type="similarity">
    <text evidence="1">Belongs to the short-chain dehydrogenases/reductases (SDR) family.</text>
</comment>
<organism evidence="5 6">
    <name type="scientific">Neofusicoccum ribis</name>
    <dbReference type="NCBI Taxonomy" id="45134"/>
    <lineage>
        <taxon>Eukaryota</taxon>
        <taxon>Fungi</taxon>
        <taxon>Dikarya</taxon>
        <taxon>Ascomycota</taxon>
        <taxon>Pezizomycotina</taxon>
        <taxon>Dothideomycetes</taxon>
        <taxon>Dothideomycetes incertae sedis</taxon>
        <taxon>Botryosphaeriales</taxon>
        <taxon>Botryosphaeriaceae</taxon>
        <taxon>Neofusicoccum</taxon>
    </lineage>
</organism>
<name>A0ABR3T026_9PEZI</name>
<evidence type="ECO:0000256" key="1">
    <source>
        <dbReference type="ARBA" id="ARBA00006484"/>
    </source>
</evidence>
<dbReference type="InterPro" id="IPR001214">
    <property type="entry name" value="SET_dom"/>
</dbReference>
<keyword evidence="2" id="KW-0521">NADP</keyword>
<dbReference type="PROSITE" id="PS00061">
    <property type="entry name" value="ADH_SHORT"/>
    <property type="match status" value="1"/>
</dbReference>
<dbReference type="EMBL" id="JAJVDC020000025">
    <property type="protein sequence ID" value="KAL1632922.1"/>
    <property type="molecule type" value="Genomic_DNA"/>
</dbReference>
<dbReference type="PRINTS" id="PR00081">
    <property type="entry name" value="GDHRDH"/>
</dbReference>
<dbReference type="CDD" id="cd20071">
    <property type="entry name" value="SET_SMYD"/>
    <property type="match status" value="1"/>
</dbReference>
<evidence type="ECO:0000256" key="2">
    <source>
        <dbReference type="ARBA" id="ARBA00022857"/>
    </source>
</evidence>
<evidence type="ECO:0000313" key="5">
    <source>
        <dbReference type="EMBL" id="KAL1632922.1"/>
    </source>
</evidence>
<comment type="caution">
    <text evidence="5">The sequence shown here is derived from an EMBL/GenBank/DDBJ whole genome shotgun (WGS) entry which is preliminary data.</text>
</comment>
<dbReference type="SUPFAM" id="SSF82199">
    <property type="entry name" value="SET domain"/>
    <property type="match status" value="1"/>
</dbReference>
<dbReference type="Gene3D" id="3.40.50.720">
    <property type="entry name" value="NAD(P)-binding Rossmann-like Domain"/>
    <property type="match status" value="2"/>
</dbReference>
<dbReference type="SUPFAM" id="SSF51735">
    <property type="entry name" value="NAD(P)-binding Rossmann-fold domains"/>
    <property type="match status" value="1"/>
</dbReference>
<proteinExistence type="inferred from homology"/>
<evidence type="ECO:0000313" key="6">
    <source>
        <dbReference type="Proteomes" id="UP001521116"/>
    </source>
</evidence>
<dbReference type="InterPro" id="IPR036291">
    <property type="entry name" value="NAD(P)-bd_dom_sf"/>
</dbReference>
<dbReference type="Gene3D" id="2.170.270.10">
    <property type="entry name" value="SET domain"/>
    <property type="match status" value="1"/>
</dbReference>
<gene>
    <name evidence="5" type="ORF">SLS56_003207</name>
</gene>
<feature type="domain" description="SET" evidence="4">
    <location>
        <begin position="685"/>
        <end position="838"/>
    </location>
</feature>
<dbReference type="InterPro" id="IPR020904">
    <property type="entry name" value="Sc_DH/Rdtase_CS"/>
</dbReference>
<dbReference type="PANTHER" id="PTHR44229">
    <property type="entry name" value="15-HYDROXYPROSTAGLANDIN DEHYDROGENASE [NAD(+)]"/>
    <property type="match status" value="1"/>
</dbReference>
<evidence type="ECO:0000256" key="3">
    <source>
        <dbReference type="ARBA" id="ARBA00023002"/>
    </source>
</evidence>
<sequence length="979" mass="109465">MTYQPNATQQIARQSPPVDLTKPCHDSWVKGRHILITGGASGFGAGFARRWAAAGASVVVGDVNSQNGEKLVHDLREQLGNPNVHFVRCDVTGFPVVANAGIAKEDCLAKPGDLGIDEPPRPDFQITDVNLYGVLYTVHLAMYYLPRNPGSTPSTPDRDPTTTRDRHILLIGSMASLAPICIQPQYSAAKHGVLGVFRSLRTSTFVEGVRINMLCPYFIETPILTRPARVLLAGSGLGRVEDVVEAATRFTADSSICGRALCIGPPAKAMRAADGQLIPVFGDDAQDKSGLDTGIWEVYGDDFEAVEAWTRRMSTEPTPEATVALAHGPVSSIRETVESLCSKIQAELDCWKRDTPPPVLVHRELLLEYATLPYPRTEPTSSKEWDKVLDLAHDIAGLLSSRELLEGPNKKAVELIFGCLSVILWLGPCLAKQTEKKLSMLHGYTVALVFYLNRYEYLCAKSTAEQVNIALAYLLRLGAHATILYLAKERNIRDYRECLPISVSSTQQDNDPDSFDHEEAKKLLESMNDSHFEELMTAITQSTTTLQTVLEDPDHVSLISGITNCFLEEAFDRFHKYGLALSNNSTAIFEDSQKLSDALVERIKLSVGSVVFCYKASKFLRMDSIARSRIMKSGIQHLNDTAILLCVFESKKKLRQKNLEPENTPKPFAPKVTASYELRDLPGYGIAAFATQDIARGTRVMDEFPLLSIEVKKKFTTPFDIWNRLNDEPADRQESFRALFRSNKKLDKARREITRLTEGLEVKESSIDLEDVALVAAIWHTNAFGSLAQHIKHAVYEDQSRLNHMCMFNTMQMSMPDGSQHMLAMRDIKEGEQLTCPYIETRGSYQDRQGDLEHWGFTCTCPLCEMELYVGKTPNLKIEESVPGLDQQGLTDMIVFMRIWFDAIQIDADEDWHRRAAEKNGIELKNVGLMFERASLLLEHMSKEEKDSSSAAAKLMEVNKTTMKNILADLKKRPAYWRE</sequence>
<dbReference type="InterPro" id="IPR002347">
    <property type="entry name" value="SDR_fam"/>
</dbReference>